<evidence type="ECO:0000313" key="1">
    <source>
        <dbReference type="EMBL" id="GGJ32743.1"/>
    </source>
</evidence>
<keyword evidence="2" id="KW-1185">Reference proteome</keyword>
<comment type="caution">
    <text evidence="1">The sequence shown here is derived from an EMBL/GenBank/DDBJ whole genome shotgun (WGS) entry which is preliminary data.</text>
</comment>
<dbReference type="RefSeq" id="WP_189002417.1">
    <property type="nucleotide sequence ID" value="NZ_BMOD01000005.1"/>
</dbReference>
<organism evidence="1 2">
    <name type="scientific">Deinococcus roseus</name>
    <dbReference type="NCBI Taxonomy" id="392414"/>
    <lineage>
        <taxon>Bacteria</taxon>
        <taxon>Thermotogati</taxon>
        <taxon>Deinococcota</taxon>
        <taxon>Deinococci</taxon>
        <taxon>Deinococcales</taxon>
        <taxon>Deinococcaceae</taxon>
        <taxon>Deinococcus</taxon>
    </lineage>
</organism>
<dbReference type="Proteomes" id="UP000632222">
    <property type="component" value="Unassembled WGS sequence"/>
</dbReference>
<proteinExistence type="predicted"/>
<protein>
    <submittedName>
        <fullName evidence="1">Uncharacterized protein</fullName>
    </submittedName>
</protein>
<reference evidence="2" key="1">
    <citation type="journal article" date="2019" name="Int. J. Syst. Evol. Microbiol.">
        <title>The Global Catalogue of Microorganisms (GCM) 10K type strain sequencing project: providing services to taxonomists for standard genome sequencing and annotation.</title>
        <authorList>
            <consortium name="The Broad Institute Genomics Platform"/>
            <consortium name="The Broad Institute Genome Sequencing Center for Infectious Disease"/>
            <person name="Wu L."/>
            <person name="Ma J."/>
        </authorList>
    </citation>
    <scope>NUCLEOTIDE SEQUENCE [LARGE SCALE GENOMIC DNA]</scope>
    <source>
        <strain evidence="2">JCM 14370</strain>
    </source>
</reference>
<name>A0ABQ2CYA1_9DEIO</name>
<accession>A0ABQ2CYA1</accession>
<dbReference type="EMBL" id="BMOD01000005">
    <property type="protein sequence ID" value="GGJ32743.1"/>
    <property type="molecule type" value="Genomic_DNA"/>
</dbReference>
<evidence type="ECO:0000313" key="2">
    <source>
        <dbReference type="Proteomes" id="UP000632222"/>
    </source>
</evidence>
<gene>
    <name evidence="1" type="ORF">GCM10008938_18690</name>
</gene>
<sequence>MTTKDITTIAIQHLRQFLNQTGNPELPSLEQPLNHLQLAIELLFPEVHLTTPLHVPQVFETAQFSEARAVVQQVLLVLENEPSEAQLRTAQTLLVGVHQQMSGRTGV</sequence>